<protein>
    <submittedName>
        <fullName evidence="1">Uncharacterized protein</fullName>
    </submittedName>
</protein>
<dbReference type="EMBL" id="JAAOAM010000068">
    <property type="protein sequence ID" value="KAF5551609.1"/>
    <property type="molecule type" value="Genomic_DNA"/>
</dbReference>
<dbReference type="Proteomes" id="UP000522262">
    <property type="component" value="Unassembled WGS sequence"/>
</dbReference>
<name>A0A8H5JA95_9HYPO</name>
<evidence type="ECO:0000313" key="2">
    <source>
        <dbReference type="Proteomes" id="UP000522262"/>
    </source>
</evidence>
<proteinExistence type="predicted"/>
<organism evidence="1 2">
    <name type="scientific">Fusarium mexicanum</name>
    <dbReference type="NCBI Taxonomy" id="751941"/>
    <lineage>
        <taxon>Eukaryota</taxon>
        <taxon>Fungi</taxon>
        <taxon>Dikarya</taxon>
        <taxon>Ascomycota</taxon>
        <taxon>Pezizomycotina</taxon>
        <taxon>Sordariomycetes</taxon>
        <taxon>Hypocreomycetidae</taxon>
        <taxon>Hypocreales</taxon>
        <taxon>Nectriaceae</taxon>
        <taxon>Fusarium</taxon>
        <taxon>Fusarium fujikuroi species complex</taxon>
    </lineage>
</organism>
<evidence type="ECO:0000313" key="1">
    <source>
        <dbReference type="EMBL" id="KAF5551609.1"/>
    </source>
</evidence>
<comment type="caution">
    <text evidence="1">The sequence shown here is derived from an EMBL/GenBank/DDBJ whole genome shotgun (WGS) entry which is preliminary data.</text>
</comment>
<gene>
    <name evidence="1" type="ORF">FMEXI_3175</name>
</gene>
<dbReference type="AlphaFoldDB" id="A0A8H5JA95"/>
<reference evidence="1 2" key="1">
    <citation type="submission" date="2020-05" db="EMBL/GenBank/DDBJ databases">
        <title>Identification and distribution of gene clusters putatively required for synthesis of sphingolipid metabolism inhibitors in phylogenetically diverse species of the filamentous fungus Fusarium.</title>
        <authorList>
            <person name="Kim H.-S."/>
            <person name="Busman M."/>
            <person name="Brown D.W."/>
            <person name="Divon H."/>
            <person name="Uhlig S."/>
            <person name="Proctor R.H."/>
        </authorList>
    </citation>
    <scope>NUCLEOTIDE SEQUENCE [LARGE SCALE GENOMIC DNA]</scope>
    <source>
        <strain evidence="1 2">NRRL 53147</strain>
    </source>
</reference>
<keyword evidence="2" id="KW-1185">Reference proteome</keyword>
<accession>A0A8H5JA95</accession>
<sequence>MVAWLKSRAEAREKERRALVAQVAELDKQIQKDIDDAANWQMKAEKLAAKETESTIGDAFEQDGLCAAALVRRFPYSNQKQIELTDLKHKKTAEEKSSNAAKCVGFRCVLADQQRYAIKNTQQCEPKTCATYRRIESPYVSDIPAVPRLVANTQFAQRVQSPPFPLKTLQPMPPKKPTMQFSNVPLAVTTNLFRLFGDKVEKRCTYRTTPSSTEHIKILEGMGF</sequence>